<evidence type="ECO:0000256" key="5">
    <source>
        <dbReference type="ARBA" id="ARBA00022679"/>
    </source>
</evidence>
<keyword evidence="7" id="KW-0460">Magnesium</keyword>
<gene>
    <name evidence="10" type="primary">folP</name>
    <name evidence="10" type="ORF">DJ013_07870</name>
</gene>
<dbReference type="InterPro" id="IPR045031">
    <property type="entry name" value="DHP_synth-like"/>
</dbReference>
<dbReference type="GO" id="GO:0046654">
    <property type="term" value="P:tetrahydrofolate biosynthetic process"/>
    <property type="evidence" value="ECO:0007669"/>
    <property type="project" value="TreeGrafter"/>
</dbReference>
<dbReference type="Pfam" id="PF00809">
    <property type="entry name" value="Pterin_bind"/>
    <property type="match status" value="1"/>
</dbReference>
<keyword evidence="5" id="KW-0808">Transferase</keyword>
<evidence type="ECO:0000256" key="4">
    <source>
        <dbReference type="ARBA" id="ARBA00012458"/>
    </source>
</evidence>
<dbReference type="PROSITE" id="PS50972">
    <property type="entry name" value="PTERIN_BINDING"/>
    <property type="match status" value="1"/>
</dbReference>
<dbReference type="PANTHER" id="PTHR20941">
    <property type="entry name" value="FOLATE SYNTHESIS PROTEINS"/>
    <property type="match status" value="1"/>
</dbReference>
<feature type="domain" description="Pterin-binding" evidence="9">
    <location>
        <begin position="17"/>
        <end position="269"/>
    </location>
</feature>
<evidence type="ECO:0000256" key="6">
    <source>
        <dbReference type="ARBA" id="ARBA00022723"/>
    </source>
</evidence>
<dbReference type="KEGG" id="als:DJ013_07870"/>
<evidence type="ECO:0000256" key="2">
    <source>
        <dbReference type="ARBA" id="ARBA00001946"/>
    </source>
</evidence>
<dbReference type="Gene3D" id="3.20.20.20">
    <property type="entry name" value="Dihydropteroate synthase-like"/>
    <property type="match status" value="1"/>
</dbReference>
<dbReference type="EMBL" id="CP029480">
    <property type="protein sequence ID" value="AWV98094.1"/>
    <property type="molecule type" value="Genomic_DNA"/>
</dbReference>
<name>A0A2Z4GAC0_9BACT</name>
<dbReference type="InterPro" id="IPR000489">
    <property type="entry name" value="Pterin-binding_dom"/>
</dbReference>
<dbReference type="RefSeq" id="WP_111371196.1">
    <property type="nucleotide sequence ID" value="NZ_CP029480.1"/>
</dbReference>
<evidence type="ECO:0000259" key="9">
    <source>
        <dbReference type="PROSITE" id="PS50972"/>
    </source>
</evidence>
<dbReference type="Proteomes" id="UP000249873">
    <property type="component" value="Chromosome"/>
</dbReference>
<comment type="cofactor">
    <cofactor evidence="2">
        <name>Mg(2+)</name>
        <dbReference type="ChEBI" id="CHEBI:18420"/>
    </cofactor>
</comment>
<keyword evidence="6" id="KW-0479">Metal-binding</keyword>
<dbReference type="SUPFAM" id="SSF51717">
    <property type="entry name" value="Dihydropteroate synthetase-like"/>
    <property type="match status" value="1"/>
</dbReference>
<dbReference type="GO" id="GO:0005829">
    <property type="term" value="C:cytosol"/>
    <property type="evidence" value="ECO:0007669"/>
    <property type="project" value="TreeGrafter"/>
</dbReference>
<dbReference type="NCBIfam" id="TIGR01496">
    <property type="entry name" value="DHPS"/>
    <property type="match status" value="1"/>
</dbReference>
<dbReference type="GO" id="GO:0046872">
    <property type="term" value="F:metal ion binding"/>
    <property type="evidence" value="ECO:0007669"/>
    <property type="project" value="UniProtKB-KW"/>
</dbReference>
<protein>
    <recommendedName>
        <fullName evidence="4">dihydropteroate synthase</fullName>
        <ecNumber evidence="4">2.5.1.15</ecNumber>
    </recommendedName>
</protein>
<keyword evidence="8" id="KW-0289">Folate biosynthesis</keyword>
<evidence type="ECO:0000256" key="7">
    <source>
        <dbReference type="ARBA" id="ARBA00022842"/>
    </source>
</evidence>
<sequence length="273" mass="30546">MKKWINIGGKLINFEKPKIMGILNATPDSFYEESRVSNQNALEKKIALMITDGVDILDVGGYSTRPGAASVETEEEVNRIVPVIEFIKSRWPDIMISIDTFRAVVAEEAVKVGANIVNDVSGGDLDERMFQVVADLRVPYILMHMRGTPKTMSSLTSYSNITLDVIKELQLKVEKLKKAGVYDIIVDPGFGFAKTLEQNYELLGHLEFLQILELPILVGLSRKRMVWKKLGISPKDSLNGTTALNGKALFKGTSILRVHDVKQAVELRKVYFF</sequence>
<accession>A0A2Z4GAC0</accession>
<dbReference type="AlphaFoldDB" id="A0A2Z4GAC0"/>
<reference evidence="10 11" key="1">
    <citation type="submission" date="2018-05" db="EMBL/GenBank/DDBJ databases">
        <title>Complete genome sequence of Arcticibacterium luteifluviistationis SM1504T, a cytophagaceae bacterium isolated from Arctic surface seawater.</title>
        <authorList>
            <person name="Li Y."/>
            <person name="Qin Q.-L."/>
        </authorList>
    </citation>
    <scope>NUCLEOTIDE SEQUENCE [LARGE SCALE GENOMIC DNA]</scope>
    <source>
        <strain evidence="10 11">SM1504</strain>
    </source>
</reference>
<dbReference type="OrthoDB" id="9811744at2"/>
<dbReference type="InterPro" id="IPR011005">
    <property type="entry name" value="Dihydropteroate_synth-like_sf"/>
</dbReference>
<evidence type="ECO:0000313" key="11">
    <source>
        <dbReference type="Proteomes" id="UP000249873"/>
    </source>
</evidence>
<comment type="catalytic activity">
    <reaction evidence="1">
        <text>(7,8-dihydropterin-6-yl)methyl diphosphate + 4-aminobenzoate = 7,8-dihydropteroate + diphosphate</text>
        <dbReference type="Rhea" id="RHEA:19949"/>
        <dbReference type="ChEBI" id="CHEBI:17836"/>
        <dbReference type="ChEBI" id="CHEBI:17839"/>
        <dbReference type="ChEBI" id="CHEBI:33019"/>
        <dbReference type="ChEBI" id="CHEBI:72950"/>
        <dbReference type="EC" id="2.5.1.15"/>
    </reaction>
</comment>
<dbReference type="PANTHER" id="PTHR20941:SF1">
    <property type="entry name" value="FOLIC ACID SYNTHESIS PROTEIN FOL1"/>
    <property type="match status" value="1"/>
</dbReference>
<dbReference type="CDD" id="cd00739">
    <property type="entry name" value="DHPS"/>
    <property type="match status" value="1"/>
</dbReference>
<keyword evidence="11" id="KW-1185">Reference proteome</keyword>
<dbReference type="InterPro" id="IPR006390">
    <property type="entry name" value="DHP_synth_dom"/>
</dbReference>
<dbReference type="PROSITE" id="PS00793">
    <property type="entry name" value="DHPS_2"/>
    <property type="match status" value="1"/>
</dbReference>
<comment type="pathway">
    <text evidence="3">Cofactor biosynthesis; tetrahydrofolate biosynthesis; 7,8-dihydrofolate from 2-amino-4-hydroxy-6-hydroxymethyl-7,8-dihydropteridine diphosphate and 4-aminobenzoate: step 1/2.</text>
</comment>
<organism evidence="10 11">
    <name type="scientific">Arcticibacterium luteifluviistationis</name>
    <dbReference type="NCBI Taxonomy" id="1784714"/>
    <lineage>
        <taxon>Bacteria</taxon>
        <taxon>Pseudomonadati</taxon>
        <taxon>Bacteroidota</taxon>
        <taxon>Cytophagia</taxon>
        <taxon>Cytophagales</taxon>
        <taxon>Leadbetterellaceae</taxon>
        <taxon>Arcticibacterium</taxon>
    </lineage>
</organism>
<evidence type="ECO:0000256" key="8">
    <source>
        <dbReference type="ARBA" id="ARBA00022909"/>
    </source>
</evidence>
<dbReference type="GO" id="GO:0046656">
    <property type="term" value="P:folic acid biosynthetic process"/>
    <property type="evidence" value="ECO:0007669"/>
    <property type="project" value="UniProtKB-KW"/>
</dbReference>
<dbReference type="GO" id="GO:0004156">
    <property type="term" value="F:dihydropteroate synthase activity"/>
    <property type="evidence" value="ECO:0007669"/>
    <property type="project" value="UniProtKB-EC"/>
</dbReference>
<evidence type="ECO:0000256" key="1">
    <source>
        <dbReference type="ARBA" id="ARBA00000012"/>
    </source>
</evidence>
<dbReference type="EC" id="2.5.1.15" evidence="4"/>
<evidence type="ECO:0000256" key="3">
    <source>
        <dbReference type="ARBA" id="ARBA00004763"/>
    </source>
</evidence>
<proteinExistence type="predicted"/>
<evidence type="ECO:0000313" key="10">
    <source>
        <dbReference type="EMBL" id="AWV98094.1"/>
    </source>
</evidence>